<name>A0A2R6PJ77_9APHY</name>
<protein>
    <submittedName>
        <fullName evidence="1">Uncharacterized protein</fullName>
    </submittedName>
</protein>
<comment type="caution">
    <text evidence="1">The sequence shown here is derived from an EMBL/GenBank/DDBJ whole genome shotgun (WGS) entry which is preliminary data.</text>
</comment>
<dbReference type="EMBL" id="MLYV02000483">
    <property type="protein sequence ID" value="PSR92029.1"/>
    <property type="molecule type" value="Genomic_DNA"/>
</dbReference>
<proteinExistence type="predicted"/>
<reference evidence="1 2" key="1">
    <citation type="submission" date="2018-02" db="EMBL/GenBank/DDBJ databases">
        <title>Genome sequence of the basidiomycete white-rot fungus Phlebia centrifuga.</title>
        <authorList>
            <person name="Granchi Z."/>
            <person name="Peng M."/>
            <person name="de Vries R.P."/>
            <person name="Hilden K."/>
            <person name="Makela M.R."/>
            <person name="Grigoriev I."/>
            <person name="Riley R."/>
        </authorList>
    </citation>
    <scope>NUCLEOTIDE SEQUENCE [LARGE SCALE GENOMIC DNA]</scope>
    <source>
        <strain evidence="1 2">FBCC195</strain>
    </source>
</reference>
<sequence>MIVAGGGSGRPLLKGILEALILAYTSLPSSSYSSGLRRGQRTCHCYPEHEAELSPRSCNVKAAPSLGVVEQTSLSCWCLLKEYEGTGSPWISSKSEDVRGESGGVLSKLRCTSAISHCLRFIRLLSSASSRKKCACAGSAE</sequence>
<keyword evidence="2" id="KW-1185">Reference proteome</keyword>
<accession>A0A2R6PJ77</accession>
<evidence type="ECO:0000313" key="2">
    <source>
        <dbReference type="Proteomes" id="UP000186601"/>
    </source>
</evidence>
<evidence type="ECO:0000313" key="1">
    <source>
        <dbReference type="EMBL" id="PSR92029.1"/>
    </source>
</evidence>
<dbReference type="Proteomes" id="UP000186601">
    <property type="component" value="Unassembled WGS sequence"/>
</dbReference>
<gene>
    <name evidence="1" type="ORF">PHLCEN_2v4790</name>
</gene>
<dbReference type="AlphaFoldDB" id="A0A2R6PJ77"/>
<organism evidence="1 2">
    <name type="scientific">Hermanssonia centrifuga</name>
    <dbReference type="NCBI Taxonomy" id="98765"/>
    <lineage>
        <taxon>Eukaryota</taxon>
        <taxon>Fungi</taxon>
        <taxon>Dikarya</taxon>
        <taxon>Basidiomycota</taxon>
        <taxon>Agaricomycotina</taxon>
        <taxon>Agaricomycetes</taxon>
        <taxon>Polyporales</taxon>
        <taxon>Meruliaceae</taxon>
        <taxon>Hermanssonia</taxon>
    </lineage>
</organism>